<dbReference type="Gene3D" id="1.10.10.60">
    <property type="entry name" value="Homeodomain-like"/>
    <property type="match status" value="1"/>
</dbReference>
<dbReference type="InterPro" id="IPR050204">
    <property type="entry name" value="AraC_XylS_family_regulators"/>
</dbReference>
<keyword evidence="2" id="KW-0238">DNA-binding</keyword>
<gene>
    <name evidence="5" type="ORF">SAMN04488561_4401</name>
</gene>
<organism evidence="5 6">
    <name type="scientific">Jiangella alba</name>
    <dbReference type="NCBI Taxonomy" id="561176"/>
    <lineage>
        <taxon>Bacteria</taxon>
        <taxon>Bacillati</taxon>
        <taxon>Actinomycetota</taxon>
        <taxon>Actinomycetes</taxon>
        <taxon>Jiangellales</taxon>
        <taxon>Jiangellaceae</taxon>
        <taxon>Jiangella</taxon>
    </lineage>
</organism>
<dbReference type="STRING" id="561176.SAMN04488561_4401"/>
<dbReference type="Pfam" id="PF12833">
    <property type="entry name" value="HTH_18"/>
    <property type="match status" value="1"/>
</dbReference>
<feature type="domain" description="HTH araC/xylS-type" evidence="4">
    <location>
        <begin position="117"/>
        <end position="218"/>
    </location>
</feature>
<dbReference type="PANTHER" id="PTHR46796">
    <property type="entry name" value="HTH-TYPE TRANSCRIPTIONAL ACTIVATOR RHAS-RELATED"/>
    <property type="match status" value="1"/>
</dbReference>
<dbReference type="AlphaFoldDB" id="A0A1H5PKH8"/>
<dbReference type="SMART" id="SM00342">
    <property type="entry name" value="HTH_ARAC"/>
    <property type="match status" value="1"/>
</dbReference>
<keyword evidence="6" id="KW-1185">Reference proteome</keyword>
<evidence type="ECO:0000256" key="3">
    <source>
        <dbReference type="ARBA" id="ARBA00023163"/>
    </source>
</evidence>
<keyword evidence="3" id="KW-0804">Transcription</keyword>
<keyword evidence="1" id="KW-0805">Transcription regulation</keyword>
<dbReference type="SUPFAM" id="SSF46689">
    <property type="entry name" value="Homeodomain-like"/>
    <property type="match status" value="1"/>
</dbReference>
<name>A0A1H5PKH8_9ACTN</name>
<evidence type="ECO:0000256" key="2">
    <source>
        <dbReference type="ARBA" id="ARBA00023125"/>
    </source>
</evidence>
<accession>A0A1H5PKH8</accession>
<dbReference type="GO" id="GO:0003700">
    <property type="term" value="F:DNA-binding transcription factor activity"/>
    <property type="evidence" value="ECO:0007669"/>
    <property type="project" value="InterPro"/>
</dbReference>
<dbReference type="GO" id="GO:0043565">
    <property type="term" value="F:sequence-specific DNA binding"/>
    <property type="evidence" value="ECO:0007669"/>
    <property type="project" value="InterPro"/>
</dbReference>
<sequence>MRLDEPSAPFRVVEGQPAAACPPVSLTGLLVAPLVIETPATRSRLLGVRLRPAGALALFGLPQQELTGAAVDLHDVIGGGETRRLTERLAAAGSDEARLRLVQRWIVDRLGDGPRTDPSVAYAVAEIERTGGTTPIAGLIDRVGASPKRFATAFEHQVGVKPKLFSRIVRFRRLAAALPGTEESLSQTALAYGYYDHSHMNADFREFAGVSPRSFLAATPFPESSSLTD</sequence>
<evidence type="ECO:0000256" key="1">
    <source>
        <dbReference type="ARBA" id="ARBA00023015"/>
    </source>
</evidence>
<dbReference type="EMBL" id="FNUC01000004">
    <property type="protein sequence ID" value="SEF13507.1"/>
    <property type="molecule type" value="Genomic_DNA"/>
</dbReference>
<evidence type="ECO:0000259" key="4">
    <source>
        <dbReference type="PROSITE" id="PS01124"/>
    </source>
</evidence>
<proteinExistence type="predicted"/>
<dbReference type="Proteomes" id="UP000181980">
    <property type="component" value="Unassembled WGS sequence"/>
</dbReference>
<evidence type="ECO:0000313" key="5">
    <source>
        <dbReference type="EMBL" id="SEF13507.1"/>
    </source>
</evidence>
<reference evidence="6" key="1">
    <citation type="submission" date="2016-10" db="EMBL/GenBank/DDBJ databases">
        <authorList>
            <person name="Varghese N."/>
            <person name="Submissions S."/>
        </authorList>
    </citation>
    <scope>NUCLEOTIDE SEQUENCE [LARGE SCALE GENOMIC DNA]</scope>
    <source>
        <strain evidence="6">DSM 45237</strain>
    </source>
</reference>
<dbReference type="InterPro" id="IPR018060">
    <property type="entry name" value="HTH_AraC"/>
</dbReference>
<protein>
    <submittedName>
        <fullName evidence="5">Helix-turn-helix domain-containing protein</fullName>
    </submittedName>
</protein>
<dbReference type="InterPro" id="IPR009057">
    <property type="entry name" value="Homeodomain-like_sf"/>
</dbReference>
<evidence type="ECO:0000313" key="6">
    <source>
        <dbReference type="Proteomes" id="UP000181980"/>
    </source>
</evidence>
<dbReference type="PROSITE" id="PS01124">
    <property type="entry name" value="HTH_ARAC_FAMILY_2"/>
    <property type="match status" value="1"/>
</dbReference>